<dbReference type="Pfam" id="PF12680">
    <property type="entry name" value="SnoaL_2"/>
    <property type="match status" value="1"/>
</dbReference>
<dbReference type="EMBL" id="BNBE01000001">
    <property type="protein sequence ID" value="GHF92709.1"/>
    <property type="molecule type" value="Genomic_DNA"/>
</dbReference>
<gene>
    <name evidence="2" type="ORF">GCM10017667_22940</name>
</gene>
<dbReference type="RefSeq" id="WP_150229814.1">
    <property type="nucleotide sequence ID" value="NZ_BNBE01000001.1"/>
</dbReference>
<evidence type="ECO:0000313" key="2">
    <source>
        <dbReference type="EMBL" id="GHF92709.1"/>
    </source>
</evidence>
<dbReference type="GeneID" id="95660484"/>
<name>A0A919BJ42_STRFL</name>
<reference evidence="2" key="2">
    <citation type="submission" date="2020-09" db="EMBL/GenBank/DDBJ databases">
        <authorList>
            <person name="Sun Q."/>
            <person name="Ohkuma M."/>
        </authorList>
    </citation>
    <scope>NUCLEOTIDE SEQUENCE</scope>
    <source>
        <strain evidence="2">JCM 4122</strain>
    </source>
</reference>
<accession>A0A919BJ42</accession>
<comment type="caution">
    <text evidence="2">The sequence shown here is derived from an EMBL/GenBank/DDBJ whole genome shotgun (WGS) entry which is preliminary data.</text>
</comment>
<dbReference type="InterPro" id="IPR032710">
    <property type="entry name" value="NTF2-like_dom_sf"/>
</dbReference>
<dbReference type="Gene3D" id="3.10.450.50">
    <property type="match status" value="1"/>
</dbReference>
<dbReference type="Proteomes" id="UP000632849">
    <property type="component" value="Unassembled WGS sequence"/>
</dbReference>
<keyword evidence="3" id="KW-1185">Reference proteome</keyword>
<sequence>MTHHEHPDAAVVRRGYAAFTAGDMETLASLMTSDCTHHSPGESQMSGHFKGRDNVLAHYGKLAELTRGTFRVELKDVYPDGRGHAMSVHTWHADKGDRGIEMDGGLFFTLIGGKISDIDECVADITESDAFWGTE</sequence>
<dbReference type="AlphaFoldDB" id="A0A919BJ42"/>
<feature type="domain" description="SnoaL-like" evidence="1">
    <location>
        <begin position="12"/>
        <end position="117"/>
    </location>
</feature>
<dbReference type="InterPro" id="IPR037401">
    <property type="entry name" value="SnoaL-like"/>
</dbReference>
<dbReference type="SUPFAM" id="SSF54427">
    <property type="entry name" value="NTF2-like"/>
    <property type="match status" value="1"/>
</dbReference>
<protein>
    <submittedName>
        <fullName evidence="2">Ketosteroid isomerase</fullName>
    </submittedName>
</protein>
<dbReference type="GO" id="GO:0016853">
    <property type="term" value="F:isomerase activity"/>
    <property type="evidence" value="ECO:0007669"/>
    <property type="project" value="UniProtKB-KW"/>
</dbReference>
<reference evidence="2" key="1">
    <citation type="journal article" date="2014" name="Int. J. Syst. Evol. Microbiol.">
        <title>Complete genome sequence of Corynebacterium casei LMG S-19264T (=DSM 44701T), isolated from a smear-ripened cheese.</title>
        <authorList>
            <consortium name="US DOE Joint Genome Institute (JGI-PGF)"/>
            <person name="Walter F."/>
            <person name="Albersmeier A."/>
            <person name="Kalinowski J."/>
            <person name="Ruckert C."/>
        </authorList>
    </citation>
    <scope>NUCLEOTIDE SEQUENCE</scope>
    <source>
        <strain evidence="2">JCM 4122</strain>
    </source>
</reference>
<keyword evidence="2" id="KW-0413">Isomerase</keyword>
<proteinExistence type="predicted"/>
<evidence type="ECO:0000313" key="3">
    <source>
        <dbReference type="Proteomes" id="UP000632849"/>
    </source>
</evidence>
<organism evidence="2 3">
    <name type="scientific">Streptomyces filamentosus</name>
    <name type="common">Streptomyces roseosporus</name>
    <dbReference type="NCBI Taxonomy" id="67294"/>
    <lineage>
        <taxon>Bacteria</taxon>
        <taxon>Bacillati</taxon>
        <taxon>Actinomycetota</taxon>
        <taxon>Actinomycetes</taxon>
        <taxon>Kitasatosporales</taxon>
        <taxon>Streptomycetaceae</taxon>
        <taxon>Streptomyces</taxon>
    </lineage>
</organism>
<evidence type="ECO:0000259" key="1">
    <source>
        <dbReference type="Pfam" id="PF12680"/>
    </source>
</evidence>